<gene>
    <name evidence="5" type="ORF">UNLARM2_0635</name>
</gene>
<keyword evidence="6" id="KW-1185">Reference proteome</keyword>
<dbReference type="Gene3D" id="3.40.50.790">
    <property type="match status" value="1"/>
</dbReference>
<dbReference type="AlphaFoldDB" id="C7DHU4"/>
<dbReference type="InterPro" id="IPR028364">
    <property type="entry name" value="Ribosomal_uL1/biogenesis"/>
</dbReference>
<dbReference type="GO" id="GO:0006412">
    <property type="term" value="P:translation"/>
    <property type="evidence" value="ECO:0007669"/>
    <property type="project" value="InterPro"/>
</dbReference>
<dbReference type="InterPro" id="IPR016095">
    <property type="entry name" value="Ribosomal_uL1_3-a/b-sand"/>
</dbReference>
<dbReference type="GO" id="GO:0015934">
    <property type="term" value="C:large ribosomal subunit"/>
    <property type="evidence" value="ECO:0007669"/>
    <property type="project" value="InterPro"/>
</dbReference>
<organism evidence="5 6">
    <name type="scientific">Candidatus Micrarchaeum acidiphilum ARMAN-2</name>
    <dbReference type="NCBI Taxonomy" id="425595"/>
    <lineage>
        <taxon>Archaea</taxon>
        <taxon>Candidatus Micrarchaeota</taxon>
        <taxon>Candidatus Micrarchaeia</taxon>
        <taxon>Candidatus Micrarchaeales</taxon>
        <taxon>Candidatus Micrarchaeaceae</taxon>
        <taxon>Candidatus Micrarchaeum</taxon>
    </lineage>
</organism>
<dbReference type="GO" id="GO:0003735">
    <property type="term" value="F:structural constituent of ribosome"/>
    <property type="evidence" value="ECO:0007669"/>
    <property type="project" value="InterPro"/>
</dbReference>
<dbReference type="PROSITE" id="PS01199">
    <property type="entry name" value="RIBOSOMAL_L1"/>
    <property type="match status" value="1"/>
</dbReference>
<keyword evidence="3 4" id="KW-0687">Ribonucleoprotein</keyword>
<dbReference type="SUPFAM" id="SSF56808">
    <property type="entry name" value="Ribosomal protein L1"/>
    <property type="match status" value="1"/>
</dbReference>
<reference evidence="5 6" key="2">
    <citation type="journal article" date="2010" name="Proc. Natl. Acad. Sci. U.S.A.">
        <title>Enigmatic, ultrasmall, uncultivated Archaea.</title>
        <authorList>
            <person name="Baker B.J."/>
            <person name="Comolli L.R."/>
            <person name="Dick G.J."/>
            <person name="Hauser L.J."/>
            <person name="Hyatt D."/>
            <person name="Dill B.D."/>
            <person name="Land M.L."/>
            <person name="Verberkmoes N.C."/>
            <person name="Hettich R.L."/>
            <person name="Banfield J.F."/>
        </authorList>
    </citation>
    <scope>NUCLEOTIDE SEQUENCE [LARGE SCALE GENOMIC DNA]</scope>
    <source>
        <strain evidence="5">ARMAN-2</strain>
    </source>
</reference>
<accession>C7DHU4</accession>
<dbReference type="Pfam" id="PF00687">
    <property type="entry name" value="Ribosomal_L1"/>
    <property type="match status" value="1"/>
</dbReference>
<evidence type="ECO:0000256" key="3">
    <source>
        <dbReference type="ARBA" id="ARBA00023274"/>
    </source>
</evidence>
<dbReference type="Gene3D" id="3.30.190.20">
    <property type="match status" value="1"/>
</dbReference>
<comment type="similarity">
    <text evidence="1 4">Belongs to the universal ribosomal protein uL1 family.</text>
</comment>
<dbReference type="Proteomes" id="UP000332487">
    <property type="component" value="Unassembled WGS sequence"/>
</dbReference>
<keyword evidence="2 4" id="KW-0689">Ribosomal protein</keyword>
<dbReference type="PIRSF" id="PIRSF002155">
    <property type="entry name" value="Ribosomal_L1"/>
    <property type="match status" value="1"/>
</dbReference>
<reference evidence="5 6" key="1">
    <citation type="journal article" date="2009" name="Genome Biol.">
        <title>Community-wide analysis of microbial genome sequence signatures.</title>
        <authorList>
            <person name="Dick G.J."/>
            <person name="Andersson A.F."/>
            <person name="Baker B.J."/>
            <person name="Simmons S.L."/>
            <person name="Thomas B.C."/>
            <person name="Yelton A.P."/>
            <person name="Banfield J.F."/>
        </authorList>
    </citation>
    <scope>NUCLEOTIDE SEQUENCE [LARGE SCALE GENOMIC DNA]</scope>
    <source>
        <strain evidence="5">ARMAN-2</strain>
    </source>
</reference>
<dbReference type="InterPro" id="IPR023674">
    <property type="entry name" value="Ribosomal_uL1-like"/>
</dbReference>
<dbReference type="CDD" id="cd00403">
    <property type="entry name" value="Ribosomal_L1"/>
    <property type="match status" value="1"/>
</dbReference>
<name>C7DHU4_MICA2</name>
<evidence type="ECO:0000313" key="5">
    <source>
        <dbReference type="EMBL" id="EET90196.1"/>
    </source>
</evidence>
<dbReference type="InterPro" id="IPR023673">
    <property type="entry name" value="Ribosomal_uL1_CS"/>
</dbReference>
<sequence>MDTEQLDKLKAFIEENKGKRKFIQSVELAINFKGIDFSKPENRLNLAIQLTNEKGRETHAMVFADDANIASKAASMGAKVVSSSEIAGMASDKKKMNELLQYELVAQPSLMTQIAKSLGPFLGPKNKMPKPLIGTDIGTMISNISKSIYLRNKGKYLPTLHCAVGTEAMKPEDLAKNIDDVINAVTKKVGKQSIKSVYVKLTMSKPIKII</sequence>
<proteinExistence type="inferred from homology"/>
<evidence type="ECO:0000313" key="6">
    <source>
        <dbReference type="Proteomes" id="UP000332487"/>
    </source>
</evidence>
<evidence type="ECO:0000256" key="1">
    <source>
        <dbReference type="ARBA" id="ARBA00010531"/>
    </source>
</evidence>
<dbReference type="GO" id="GO:0003723">
    <property type="term" value="F:RNA binding"/>
    <property type="evidence" value="ECO:0007669"/>
    <property type="project" value="InterPro"/>
</dbReference>
<evidence type="ECO:0000256" key="4">
    <source>
        <dbReference type="RuleBase" id="RU000659"/>
    </source>
</evidence>
<dbReference type="PANTHER" id="PTHR36427:SF3">
    <property type="entry name" value="LARGE RIBOSOMAL SUBUNIT PROTEIN UL1M"/>
    <property type="match status" value="1"/>
</dbReference>
<dbReference type="EMBL" id="GG697240">
    <property type="protein sequence ID" value="EET90196.1"/>
    <property type="molecule type" value="Genomic_DNA"/>
</dbReference>
<evidence type="ECO:0000256" key="2">
    <source>
        <dbReference type="ARBA" id="ARBA00022980"/>
    </source>
</evidence>
<dbReference type="PANTHER" id="PTHR36427">
    <property type="entry name" value="54S RIBOSOMAL PROTEIN L1, MITOCHONDRIAL"/>
    <property type="match status" value="1"/>
</dbReference>
<protein>
    <recommendedName>
        <fullName evidence="4">Ribosomal protein</fullName>
    </recommendedName>
</protein>
<dbReference type="InterPro" id="IPR002143">
    <property type="entry name" value="Ribosomal_uL1"/>
</dbReference>